<dbReference type="OrthoDB" id="7181739at2"/>
<comment type="similarity">
    <text evidence="1 2">Belongs to the outer membrane factor (OMF) (TC 1.B.17) family.</text>
</comment>
<proteinExistence type="inferred from homology"/>
<dbReference type="InterPro" id="IPR010131">
    <property type="entry name" value="MdtP/NodT-like"/>
</dbReference>
<dbReference type="AlphaFoldDB" id="A0A2S9JQA6"/>
<feature type="chain" id="PRO_5015373931" evidence="2">
    <location>
        <begin position="37"/>
        <end position="484"/>
    </location>
</feature>
<sequence>MILRPAPLLVLHRHACVKTICALAAAALLTACQNDASGLALSAPSLPASYAAAAKLPSGRQRDLRDWWQAFGDPVLSGLVQRSLAQNLTIAQAKQQLVAARAMARTSRTLFMPTADVSGTANAGTGSTKSEELLRRPVQLNLEAGWEIGLFGLSENTQRAAKASADMVAEDVEAARITVAAEIASAYVRLRALQEREAIARASLALIERDGNLAAVKYRSGLAAASDAEESRINLGEAKAEQARFQTQIDITLQQIATLLGTAQIDTSLQHAKPQPVARLDPVAGRPADLLRARPDVRRAELATVRAAADIGIAQADLYPKLRLSGIVGVGGPSNGSPFGIMGGPSVQIPVFDQGRRRAVVAARQALFDDAVAAYRQSVLVAYEEASSALRAWSAVHATTRQLNTNLASAQKMRSATTVLEREGLSDGSKSIGAAMRVLAQRKQLADAQEAEALALITFYKAIGGASPLTTSTHDAAPARQRKG</sequence>
<comment type="caution">
    <text evidence="3">The sequence shown here is derived from an EMBL/GenBank/DDBJ whole genome shotgun (WGS) entry which is preliminary data.</text>
</comment>
<dbReference type="GO" id="GO:0015562">
    <property type="term" value="F:efflux transmembrane transporter activity"/>
    <property type="evidence" value="ECO:0007669"/>
    <property type="project" value="InterPro"/>
</dbReference>
<keyword evidence="2" id="KW-0732">Signal</keyword>
<evidence type="ECO:0000256" key="2">
    <source>
        <dbReference type="RuleBase" id="RU362097"/>
    </source>
</evidence>
<dbReference type="Gene3D" id="2.20.200.10">
    <property type="entry name" value="Outer membrane efflux proteins (OEP)"/>
    <property type="match status" value="1"/>
</dbReference>
<gene>
    <name evidence="3" type="ORF">C5750_09370</name>
</gene>
<evidence type="ECO:0000313" key="4">
    <source>
        <dbReference type="Proteomes" id="UP000238563"/>
    </source>
</evidence>
<name>A0A2S9JQA6_9HYPH</name>
<evidence type="ECO:0000313" key="3">
    <source>
        <dbReference type="EMBL" id="PRD55361.1"/>
    </source>
</evidence>
<protein>
    <submittedName>
        <fullName evidence="3">Transporter</fullName>
    </submittedName>
</protein>
<dbReference type="EMBL" id="PVBT01000002">
    <property type="protein sequence ID" value="PRD55361.1"/>
    <property type="molecule type" value="Genomic_DNA"/>
</dbReference>
<reference evidence="3 4" key="1">
    <citation type="submission" date="2018-02" db="EMBL/GenBank/DDBJ databases">
        <title>The draft genome of Phyllobacterium myrsinacearum DSM5892.</title>
        <authorList>
            <person name="Li L."/>
            <person name="Liu L."/>
            <person name="Zhang X."/>
            <person name="Wang T."/>
        </authorList>
    </citation>
    <scope>NUCLEOTIDE SEQUENCE [LARGE SCALE GENOMIC DNA]</scope>
    <source>
        <strain evidence="3 4">DSM 5892</strain>
    </source>
</reference>
<dbReference type="PROSITE" id="PS51257">
    <property type="entry name" value="PROKAR_LIPOPROTEIN"/>
    <property type="match status" value="1"/>
</dbReference>
<dbReference type="Proteomes" id="UP000238563">
    <property type="component" value="Unassembled WGS sequence"/>
</dbReference>
<evidence type="ECO:0000256" key="1">
    <source>
        <dbReference type="ARBA" id="ARBA00007613"/>
    </source>
</evidence>
<feature type="signal peptide" evidence="2">
    <location>
        <begin position="1"/>
        <end position="36"/>
    </location>
</feature>
<dbReference type="SUPFAM" id="SSF56954">
    <property type="entry name" value="Outer membrane efflux proteins (OEP)"/>
    <property type="match status" value="1"/>
</dbReference>
<dbReference type="NCBIfam" id="TIGR01845">
    <property type="entry name" value="outer_NodT"/>
    <property type="match status" value="1"/>
</dbReference>
<dbReference type="PANTHER" id="PTHR30203">
    <property type="entry name" value="OUTER MEMBRANE CATION EFFLUX PROTEIN"/>
    <property type="match status" value="1"/>
</dbReference>
<dbReference type="GO" id="GO:0005886">
    <property type="term" value="C:plasma membrane"/>
    <property type="evidence" value="ECO:0007669"/>
    <property type="project" value="UniProtKB-SubCell"/>
</dbReference>
<dbReference type="InterPro" id="IPR003423">
    <property type="entry name" value="OMP_efflux"/>
</dbReference>
<keyword evidence="2" id="KW-0449">Lipoprotein</keyword>
<keyword evidence="2" id="KW-0472">Membrane</keyword>
<organism evidence="3 4">
    <name type="scientific">Phyllobacterium myrsinacearum</name>
    <dbReference type="NCBI Taxonomy" id="28101"/>
    <lineage>
        <taxon>Bacteria</taxon>
        <taxon>Pseudomonadati</taxon>
        <taxon>Pseudomonadota</taxon>
        <taxon>Alphaproteobacteria</taxon>
        <taxon>Hyphomicrobiales</taxon>
        <taxon>Phyllobacteriaceae</taxon>
        <taxon>Phyllobacterium</taxon>
    </lineage>
</organism>
<accession>A0A2S9JQA6</accession>
<keyword evidence="2" id="KW-1134">Transmembrane beta strand</keyword>
<keyword evidence="2" id="KW-0812">Transmembrane</keyword>
<keyword evidence="2" id="KW-0564">Palmitate</keyword>
<dbReference type="Pfam" id="PF02321">
    <property type="entry name" value="OEP"/>
    <property type="match status" value="2"/>
</dbReference>
<keyword evidence="4" id="KW-1185">Reference proteome</keyword>
<comment type="subcellular location">
    <subcellularLocation>
        <location evidence="2">Cell membrane</location>
        <topology evidence="2">Lipid-anchor</topology>
    </subcellularLocation>
</comment>
<dbReference type="Gene3D" id="1.20.1600.10">
    <property type="entry name" value="Outer membrane efflux proteins (OEP)"/>
    <property type="match status" value="1"/>
</dbReference>